<keyword evidence="3" id="KW-0808">Transferase</keyword>
<feature type="domain" description="N-acetyltransferase" evidence="2">
    <location>
        <begin position="9"/>
        <end position="170"/>
    </location>
</feature>
<comment type="caution">
    <text evidence="3">The sequence shown here is derived from an EMBL/GenBank/DDBJ whole genome shotgun (WGS) entry which is preliminary data.</text>
</comment>
<feature type="region of interest" description="Disordered" evidence="1">
    <location>
        <begin position="173"/>
        <end position="195"/>
    </location>
</feature>
<dbReference type="GO" id="GO:0016746">
    <property type="term" value="F:acyltransferase activity"/>
    <property type="evidence" value="ECO:0007669"/>
    <property type="project" value="UniProtKB-KW"/>
</dbReference>
<evidence type="ECO:0000259" key="2">
    <source>
        <dbReference type="PROSITE" id="PS51186"/>
    </source>
</evidence>
<evidence type="ECO:0000256" key="1">
    <source>
        <dbReference type="SAM" id="MobiDB-lite"/>
    </source>
</evidence>
<protein>
    <submittedName>
        <fullName evidence="3">GNAT family N-acetyltransferase</fullName>
        <ecNumber evidence="3">2.3.-.-</ecNumber>
    </submittedName>
</protein>
<dbReference type="PANTHER" id="PTHR43441">
    <property type="entry name" value="RIBOSOMAL-PROTEIN-SERINE ACETYLTRANSFERASE"/>
    <property type="match status" value="1"/>
</dbReference>
<dbReference type="InterPro" id="IPR016181">
    <property type="entry name" value="Acyl_CoA_acyltransferase"/>
</dbReference>
<dbReference type="EMBL" id="JBHSNA010000001">
    <property type="protein sequence ID" value="MFC5565071.1"/>
    <property type="molecule type" value="Genomic_DNA"/>
</dbReference>
<dbReference type="Gene3D" id="3.40.630.30">
    <property type="match status" value="1"/>
</dbReference>
<dbReference type="InterPro" id="IPR051908">
    <property type="entry name" value="Ribosomal_N-acetyltransferase"/>
</dbReference>
<feature type="compositionally biased region" description="Pro residues" evidence="1">
    <location>
        <begin position="184"/>
        <end position="195"/>
    </location>
</feature>
<dbReference type="Proteomes" id="UP001596056">
    <property type="component" value="Unassembled WGS sequence"/>
</dbReference>
<evidence type="ECO:0000313" key="3">
    <source>
        <dbReference type="EMBL" id="MFC5565071.1"/>
    </source>
</evidence>
<sequence>MIPLLTARLVLRGVAPTDGPALVDGLNDWDVARWLARVPSPYTAGDAADFLDRARPGGDLEGQGEAVRAVARRDDPARLLGLIGLGAELGYWLARPAWGRRLASEAVAALLVHHFADPGAPDVIAHVFDGNERSERLLLRLGFAPEGIEPRFCLARGEDVPSRWMRLTRAARQARLQPTHPTGSPAPPTSHAPRP</sequence>
<keyword evidence="4" id="KW-1185">Reference proteome</keyword>
<dbReference type="InterPro" id="IPR000182">
    <property type="entry name" value="GNAT_dom"/>
</dbReference>
<dbReference type="PROSITE" id="PS51186">
    <property type="entry name" value="GNAT"/>
    <property type="match status" value="1"/>
</dbReference>
<dbReference type="PANTHER" id="PTHR43441:SF2">
    <property type="entry name" value="FAMILY ACETYLTRANSFERASE, PUTATIVE (AFU_ORTHOLOGUE AFUA_7G00850)-RELATED"/>
    <property type="match status" value="1"/>
</dbReference>
<keyword evidence="3" id="KW-0012">Acyltransferase</keyword>
<name>A0ABW0S844_9RHOB</name>
<proteinExistence type="predicted"/>
<dbReference type="RefSeq" id="WP_209836946.1">
    <property type="nucleotide sequence ID" value="NZ_JAGGJP010000001.1"/>
</dbReference>
<organism evidence="3 4">
    <name type="scientific">Rubellimicrobium aerolatum</name>
    <dbReference type="NCBI Taxonomy" id="490979"/>
    <lineage>
        <taxon>Bacteria</taxon>
        <taxon>Pseudomonadati</taxon>
        <taxon>Pseudomonadota</taxon>
        <taxon>Alphaproteobacteria</taxon>
        <taxon>Rhodobacterales</taxon>
        <taxon>Roseobacteraceae</taxon>
        <taxon>Rubellimicrobium</taxon>
    </lineage>
</organism>
<dbReference type="SUPFAM" id="SSF55729">
    <property type="entry name" value="Acyl-CoA N-acyltransferases (Nat)"/>
    <property type="match status" value="1"/>
</dbReference>
<accession>A0ABW0S844</accession>
<reference evidence="4" key="1">
    <citation type="journal article" date="2019" name="Int. J. Syst. Evol. Microbiol.">
        <title>The Global Catalogue of Microorganisms (GCM) 10K type strain sequencing project: providing services to taxonomists for standard genome sequencing and annotation.</title>
        <authorList>
            <consortium name="The Broad Institute Genomics Platform"/>
            <consortium name="The Broad Institute Genome Sequencing Center for Infectious Disease"/>
            <person name="Wu L."/>
            <person name="Ma J."/>
        </authorList>
    </citation>
    <scope>NUCLEOTIDE SEQUENCE [LARGE SCALE GENOMIC DNA]</scope>
    <source>
        <strain evidence="4">KACC 11588</strain>
    </source>
</reference>
<evidence type="ECO:0000313" key="4">
    <source>
        <dbReference type="Proteomes" id="UP001596056"/>
    </source>
</evidence>
<gene>
    <name evidence="3" type="ORF">ACFPOC_01385</name>
</gene>
<dbReference type="EC" id="2.3.-.-" evidence="3"/>
<dbReference type="Pfam" id="PF13302">
    <property type="entry name" value="Acetyltransf_3"/>
    <property type="match status" value="1"/>
</dbReference>